<dbReference type="Gene3D" id="3.90.550.10">
    <property type="entry name" value="Spore Coat Polysaccharide Biosynthesis Protein SpsA, Chain A"/>
    <property type="match status" value="1"/>
</dbReference>
<dbReference type="SUPFAM" id="SSF53448">
    <property type="entry name" value="Nucleotide-diphospho-sugar transferases"/>
    <property type="match status" value="1"/>
</dbReference>
<organism evidence="2 3">
    <name type="scientific">Brooklawnia cerclae</name>
    <dbReference type="NCBI Taxonomy" id="349934"/>
    <lineage>
        <taxon>Bacteria</taxon>
        <taxon>Bacillati</taxon>
        <taxon>Actinomycetota</taxon>
        <taxon>Actinomycetes</taxon>
        <taxon>Propionibacteriales</taxon>
        <taxon>Propionibacteriaceae</taxon>
        <taxon>Brooklawnia</taxon>
    </lineage>
</organism>
<sequence>MPDAPNEERSSTPTVEILLSTWNGEKYLSPLLDSLLAQTAANQLRILVRDDGSTDSTLAILRKYASAHDNIRIIEGTNVGVIRSFGELMEAMNPDSTLAMFCDQDDVWLPNKVSAALTYMSRAASEPEPILYCSRSMVTDEQLNPIRPTIDHHRAPSFQNSMIQNIAPGHTMMANRALVLAARKSYDPEAVIMHDHWWYLVAASLGRVYFDHSWYTLYRSHNNNVIGYSVGLTQRLRGQIEMFLSHDFHIYATQCRVLEKFFSTQLSPQRHECLAGFTNQGNLFSRMRYLSRFGLQHGTKVTSWALSILFLVGRYT</sequence>
<gene>
    <name evidence="2" type="ORF">FB473_003354</name>
</gene>
<evidence type="ECO:0000313" key="2">
    <source>
        <dbReference type="EMBL" id="NIH58657.1"/>
    </source>
</evidence>
<name>A0ABX0SPG3_9ACTN</name>
<protein>
    <submittedName>
        <fullName evidence="2">Glycosyltransferase involved in cell wall biosynthesis</fullName>
    </submittedName>
</protein>
<reference evidence="2 3" key="1">
    <citation type="submission" date="2020-02" db="EMBL/GenBank/DDBJ databases">
        <title>Sequencing the genomes of 1000 actinobacteria strains.</title>
        <authorList>
            <person name="Klenk H.-P."/>
        </authorList>
    </citation>
    <scope>NUCLEOTIDE SEQUENCE [LARGE SCALE GENOMIC DNA]</scope>
    <source>
        <strain evidence="2 3">DSM 19609</strain>
    </source>
</reference>
<keyword evidence="3" id="KW-1185">Reference proteome</keyword>
<evidence type="ECO:0000259" key="1">
    <source>
        <dbReference type="Pfam" id="PF00535"/>
    </source>
</evidence>
<proteinExistence type="predicted"/>
<comment type="caution">
    <text evidence="2">The sequence shown here is derived from an EMBL/GenBank/DDBJ whole genome shotgun (WGS) entry which is preliminary data.</text>
</comment>
<evidence type="ECO:0000313" key="3">
    <source>
        <dbReference type="Proteomes" id="UP000749311"/>
    </source>
</evidence>
<dbReference type="Proteomes" id="UP000749311">
    <property type="component" value="Unassembled WGS sequence"/>
</dbReference>
<dbReference type="Pfam" id="PF00535">
    <property type="entry name" value="Glycos_transf_2"/>
    <property type="match status" value="1"/>
</dbReference>
<dbReference type="CDD" id="cd04196">
    <property type="entry name" value="GT_2_like_d"/>
    <property type="match status" value="1"/>
</dbReference>
<feature type="domain" description="Glycosyltransferase 2-like" evidence="1">
    <location>
        <begin position="17"/>
        <end position="122"/>
    </location>
</feature>
<dbReference type="InterPro" id="IPR029044">
    <property type="entry name" value="Nucleotide-diphossugar_trans"/>
</dbReference>
<dbReference type="PANTHER" id="PTHR22916:SF3">
    <property type="entry name" value="UDP-GLCNAC:BETAGAL BETA-1,3-N-ACETYLGLUCOSAMINYLTRANSFERASE-LIKE PROTEIN 1"/>
    <property type="match status" value="1"/>
</dbReference>
<dbReference type="RefSeq" id="WP_167171517.1">
    <property type="nucleotide sequence ID" value="NZ_BAAAOO010000006.1"/>
</dbReference>
<dbReference type="EMBL" id="JAAMOZ010000004">
    <property type="protein sequence ID" value="NIH58657.1"/>
    <property type="molecule type" value="Genomic_DNA"/>
</dbReference>
<dbReference type="PANTHER" id="PTHR22916">
    <property type="entry name" value="GLYCOSYLTRANSFERASE"/>
    <property type="match status" value="1"/>
</dbReference>
<dbReference type="InterPro" id="IPR001173">
    <property type="entry name" value="Glyco_trans_2-like"/>
</dbReference>
<accession>A0ABX0SPG3</accession>